<accession>A0A841R5X7</accession>
<dbReference type="EMBL" id="JACHGJ010000003">
    <property type="protein sequence ID" value="MBB6480604.1"/>
    <property type="molecule type" value="Genomic_DNA"/>
</dbReference>
<dbReference type="Pfam" id="PF02738">
    <property type="entry name" value="MoCoBD_1"/>
    <property type="match status" value="1"/>
</dbReference>
<dbReference type="InterPro" id="IPR000674">
    <property type="entry name" value="Ald_Oxase/Xan_DH_a/b"/>
</dbReference>
<dbReference type="AlphaFoldDB" id="A0A841R5X7"/>
<dbReference type="RefSeq" id="WP_184746862.1">
    <property type="nucleotide sequence ID" value="NZ_JACHGJ010000003.1"/>
</dbReference>
<dbReference type="InterPro" id="IPR036856">
    <property type="entry name" value="Ald_Oxase/Xan_DH_a/b_sf"/>
</dbReference>
<name>A0A841R5X7_9SPIO</name>
<dbReference type="PANTHER" id="PTHR11908:SF157">
    <property type="entry name" value="XANTHINE DEHYDROGENASE SUBUNIT D-RELATED"/>
    <property type="match status" value="1"/>
</dbReference>
<dbReference type="InterPro" id="IPR046867">
    <property type="entry name" value="AldOxase/xan_DH_MoCoBD2"/>
</dbReference>
<evidence type="ECO:0000313" key="3">
    <source>
        <dbReference type="Proteomes" id="UP000587760"/>
    </source>
</evidence>
<reference evidence="2 3" key="1">
    <citation type="submission" date="2020-08" db="EMBL/GenBank/DDBJ databases">
        <title>Genomic Encyclopedia of Type Strains, Phase IV (KMG-IV): sequencing the most valuable type-strain genomes for metagenomic binning, comparative biology and taxonomic classification.</title>
        <authorList>
            <person name="Goeker M."/>
        </authorList>
    </citation>
    <scope>NUCLEOTIDE SEQUENCE [LARGE SCALE GENOMIC DNA]</scope>
    <source>
        <strain evidence="2 3">DSM 2461</strain>
    </source>
</reference>
<protein>
    <submittedName>
        <fullName evidence="2">CO/xanthine dehydrogenase Mo-binding subunit</fullName>
    </submittedName>
</protein>
<dbReference type="Pfam" id="PF20256">
    <property type="entry name" value="MoCoBD_2"/>
    <property type="match status" value="2"/>
</dbReference>
<dbReference type="InterPro" id="IPR037165">
    <property type="entry name" value="AldOxase/xan_DH_Mopterin-bd_sf"/>
</dbReference>
<comment type="caution">
    <text evidence="2">The sequence shown here is derived from an EMBL/GenBank/DDBJ whole genome shotgun (WGS) entry which is preliminary data.</text>
</comment>
<dbReference type="GO" id="GO:0005506">
    <property type="term" value="F:iron ion binding"/>
    <property type="evidence" value="ECO:0007669"/>
    <property type="project" value="InterPro"/>
</dbReference>
<evidence type="ECO:0000259" key="1">
    <source>
        <dbReference type="SMART" id="SM01008"/>
    </source>
</evidence>
<dbReference type="SMART" id="SM01008">
    <property type="entry name" value="Ald_Xan_dh_C"/>
    <property type="match status" value="1"/>
</dbReference>
<dbReference type="InterPro" id="IPR016208">
    <property type="entry name" value="Ald_Oxase/xanthine_DH-like"/>
</dbReference>
<sequence>MIETKRLKEKLAGKIRFPEDISTKRTLIGAVLRSPVDHGEIREIKIPEVPEDITVITASDIPGSNRISVPGGAMPLLARKEVTYRGEAVLLAAGPDRESLDRFLESVEIDLNPLPEWKYSDEDEEMSGPARMIVKGDPVEALEQASIKVESSFTTPLQRHLATPLLSVYVKTEGQKFTISSSTQWPTNVIQNCAAVTGVARKNFSIKLNPLGKPLDSKIWMPSLVAAQAALLAQKSKKPVSLSYSAEETILCSPMRIPARFHCEAGLDESGKLQSLIVDFKIDTGSHVMLTPEILDRICIGAAGVYQCRHIKVTGIAYRSHKPPLGAFSGMGLAQAFFAVESLTDILINRFIEFQKKEIERLVEEAVSAGDDNRLKSARTRTTTDPAQWRSRNFLIKGNTYLSGGKLMKSPPLDSVLEKLIDSSDFTRKYAAFTNALSKREKNGGSPFARKGIGLATSYMGSNFLRRERGLFSATVIGRLDKKGKLSLITTSVPDNYALLKMWRQSAAEILGIEENMVDISSDEEGQIALAGPATLSRNITVTTRLVNQACEQIKKRRFRDPLPLVVKKTYQNSSTRKWDTETFSGHPFQELSWGGCVVEAEIDEMTFSPVVKRVWYAIDCGTVLNRNSALAEVESETMQALGWCFTEDPEKKRYWKLPGIENLPEIHVDFIESSSRTANALGGMVFNTFPAAYRNAVSAAARSQFASIPIRPEDIYTALEGR</sequence>
<dbReference type="InterPro" id="IPR008274">
    <property type="entry name" value="AldOxase/xan_DH_MoCoBD1"/>
</dbReference>
<dbReference type="PANTHER" id="PTHR11908">
    <property type="entry name" value="XANTHINE DEHYDROGENASE"/>
    <property type="match status" value="1"/>
</dbReference>
<dbReference type="SUPFAM" id="SSF54665">
    <property type="entry name" value="CO dehydrogenase molybdoprotein N-domain-like"/>
    <property type="match status" value="1"/>
</dbReference>
<dbReference type="Gene3D" id="3.30.365.10">
    <property type="entry name" value="Aldehyde oxidase/xanthine dehydrogenase, molybdopterin binding domain"/>
    <property type="match status" value="5"/>
</dbReference>
<dbReference type="SUPFAM" id="SSF56003">
    <property type="entry name" value="Molybdenum cofactor-binding domain"/>
    <property type="match status" value="1"/>
</dbReference>
<keyword evidence="3" id="KW-1185">Reference proteome</keyword>
<organism evidence="2 3">
    <name type="scientific">Spirochaeta isovalerica</name>
    <dbReference type="NCBI Taxonomy" id="150"/>
    <lineage>
        <taxon>Bacteria</taxon>
        <taxon>Pseudomonadati</taxon>
        <taxon>Spirochaetota</taxon>
        <taxon>Spirochaetia</taxon>
        <taxon>Spirochaetales</taxon>
        <taxon>Spirochaetaceae</taxon>
        <taxon>Spirochaeta</taxon>
    </lineage>
</organism>
<feature type="domain" description="Aldehyde oxidase/xanthine dehydrogenase a/b hammerhead" evidence="1">
    <location>
        <begin position="12"/>
        <end position="115"/>
    </location>
</feature>
<dbReference type="Proteomes" id="UP000587760">
    <property type="component" value="Unassembled WGS sequence"/>
</dbReference>
<evidence type="ECO:0000313" key="2">
    <source>
        <dbReference type="EMBL" id="MBB6480604.1"/>
    </source>
</evidence>
<gene>
    <name evidence="2" type="ORF">HNR50_002267</name>
</gene>
<dbReference type="Gene3D" id="3.90.1170.50">
    <property type="entry name" value="Aldehyde oxidase/xanthine dehydrogenase, a/b hammerhead"/>
    <property type="match status" value="1"/>
</dbReference>
<proteinExistence type="predicted"/>
<dbReference type="Pfam" id="PF01315">
    <property type="entry name" value="Ald_Xan_dh_C"/>
    <property type="match status" value="1"/>
</dbReference>
<dbReference type="GO" id="GO:0016491">
    <property type="term" value="F:oxidoreductase activity"/>
    <property type="evidence" value="ECO:0007669"/>
    <property type="project" value="UniProtKB-KW"/>
</dbReference>